<comment type="caution">
    <text evidence="12">The sequence shown here is derived from an EMBL/GenBank/DDBJ whole genome shotgun (WGS) entry which is preliminary data.</text>
</comment>
<evidence type="ECO:0000256" key="8">
    <source>
        <dbReference type="ARBA" id="ARBA00023136"/>
    </source>
</evidence>
<dbReference type="InterPro" id="IPR035892">
    <property type="entry name" value="C2_domain_sf"/>
</dbReference>
<dbReference type="EMBL" id="CM035424">
    <property type="protein sequence ID" value="KAH7351776.1"/>
    <property type="molecule type" value="Genomic_DNA"/>
</dbReference>
<dbReference type="Gene3D" id="3.40.50.410">
    <property type="entry name" value="von Willebrand factor, type A domain"/>
    <property type="match status" value="1"/>
</dbReference>
<keyword evidence="6" id="KW-0611">Plant defense</keyword>
<dbReference type="EMBL" id="CM035424">
    <property type="protein sequence ID" value="KAH7351772.1"/>
    <property type="molecule type" value="Genomic_DNA"/>
</dbReference>
<evidence type="ECO:0000256" key="1">
    <source>
        <dbReference type="ARBA" id="ARBA00004193"/>
    </source>
</evidence>
<dbReference type="AlphaFoldDB" id="A0A8T2SM37"/>
<dbReference type="SUPFAM" id="SSF49562">
    <property type="entry name" value="C2 domain (Calcium/lipid-binding domain, CaLB)"/>
    <property type="match status" value="2"/>
</dbReference>
<keyword evidence="8" id="KW-0472">Membrane</keyword>
<dbReference type="PROSITE" id="PS50004">
    <property type="entry name" value="C2"/>
    <property type="match status" value="2"/>
</dbReference>
<dbReference type="OrthoDB" id="5855668at2759"/>
<dbReference type="SMART" id="SM00327">
    <property type="entry name" value="VWA"/>
    <property type="match status" value="1"/>
</dbReference>
<gene>
    <name evidence="12" type="ORF">KP509_19G013600</name>
</gene>
<evidence type="ECO:0000256" key="9">
    <source>
        <dbReference type="ARBA" id="ARBA00023288"/>
    </source>
</evidence>
<dbReference type="EMBL" id="CM035424">
    <property type="protein sequence ID" value="KAH7351769.1"/>
    <property type="molecule type" value="Genomic_DNA"/>
</dbReference>
<dbReference type="GO" id="GO:0006952">
    <property type="term" value="P:defense response"/>
    <property type="evidence" value="ECO:0007669"/>
    <property type="project" value="UniProtKB-KW"/>
</dbReference>
<dbReference type="EMBL" id="CM035424">
    <property type="protein sequence ID" value="KAH7351774.1"/>
    <property type="molecule type" value="Genomic_DNA"/>
</dbReference>
<dbReference type="EMBL" id="CM035424">
    <property type="protein sequence ID" value="KAH7351768.1"/>
    <property type="molecule type" value="Genomic_DNA"/>
</dbReference>
<dbReference type="InterPro" id="IPR037768">
    <property type="entry name" value="C2B_Copine"/>
</dbReference>
<evidence type="ECO:0000313" key="13">
    <source>
        <dbReference type="Proteomes" id="UP000825935"/>
    </source>
</evidence>
<dbReference type="InterPro" id="IPR010734">
    <property type="entry name" value="Copine_C"/>
</dbReference>
<evidence type="ECO:0008006" key="14">
    <source>
        <dbReference type="Google" id="ProtNLM"/>
    </source>
</evidence>
<proteinExistence type="inferred from homology"/>
<dbReference type="GO" id="GO:0005886">
    <property type="term" value="C:plasma membrane"/>
    <property type="evidence" value="ECO:0007669"/>
    <property type="project" value="UniProtKB-SubCell"/>
</dbReference>
<keyword evidence="7" id="KW-0106">Calcium</keyword>
<keyword evidence="4" id="KW-0479">Metal-binding</keyword>
<dbReference type="FunFam" id="2.60.40.150:FF:000168">
    <property type="entry name" value="Protein BONZAI 1"/>
    <property type="match status" value="1"/>
</dbReference>
<dbReference type="Gene3D" id="2.60.40.150">
    <property type="entry name" value="C2 domain"/>
    <property type="match status" value="2"/>
</dbReference>
<dbReference type="InterPro" id="IPR000008">
    <property type="entry name" value="C2_dom"/>
</dbReference>
<reference evidence="12" key="1">
    <citation type="submission" date="2021-08" db="EMBL/GenBank/DDBJ databases">
        <title>WGS assembly of Ceratopteris richardii.</title>
        <authorList>
            <person name="Marchant D.B."/>
            <person name="Chen G."/>
            <person name="Jenkins J."/>
            <person name="Shu S."/>
            <person name="Leebens-Mack J."/>
            <person name="Grimwood J."/>
            <person name="Schmutz J."/>
            <person name="Soltis P."/>
            <person name="Soltis D."/>
            <person name="Chen Z.-H."/>
        </authorList>
    </citation>
    <scope>NUCLEOTIDE SEQUENCE</scope>
    <source>
        <strain evidence="12">Whitten #5841</strain>
        <tissue evidence="12">Leaf</tissue>
    </source>
</reference>
<dbReference type="CDD" id="cd04047">
    <property type="entry name" value="C2B_Copine"/>
    <property type="match status" value="1"/>
</dbReference>
<dbReference type="EMBL" id="CM035424">
    <property type="protein sequence ID" value="KAH7351771.1"/>
    <property type="molecule type" value="Genomic_DNA"/>
</dbReference>
<keyword evidence="5" id="KW-0677">Repeat</keyword>
<dbReference type="Proteomes" id="UP000825935">
    <property type="component" value="Chromosome 19"/>
</dbReference>
<dbReference type="InterPro" id="IPR045052">
    <property type="entry name" value="Copine"/>
</dbReference>
<evidence type="ECO:0000256" key="3">
    <source>
        <dbReference type="ARBA" id="ARBA00022475"/>
    </source>
</evidence>
<feature type="domain" description="C2" evidence="10">
    <location>
        <begin position="24"/>
        <end position="149"/>
    </location>
</feature>
<evidence type="ECO:0000313" key="12">
    <source>
        <dbReference type="EMBL" id="KAH7351768.1"/>
    </source>
</evidence>
<protein>
    <recommendedName>
        <fullName evidence="14">C2 domain-containing protein</fullName>
    </recommendedName>
</protein>
<evidence type="ECO:0000259" key="11">
    <source>
        <dbReference type="PROSITE" id="PS50234"/>
    </source>
</evidence>
<accession>A0A8T2SM37</accession>
<sequence length="580" mass="64147">MGACFSDTRGGREAVGLVSDRKCNQNDVFEAVHALSRTGGLASPIELSFSASRLRDHDIMSKSDPMLVLSMKKKDGTIEEVGRTEVCLNSLDPKWITKLQVLYNFEEVQILLFQVYDIDTTFHGVQTQKIQLQQQDFLGQMECVLSQVLTMPGQSLTRALQPSKVHDLEVAGMPDLGTLTVRAEEIVHSKSIVEITASCSELENKDFFSKSDPFLTISKRNEDGSFTPVFKTEVKRNTLDPKWKPIKITLQQLCNGDKDYPLKFDCLNFNGNGRHDLIGSLQVSLNSIQKYAKESAELNLERQSSGTSTNKIHGRIRFHNCNISVRPSFLDYLHSGYELSFLVAIDFTASNGIPSQRDSLHYIDPTGRLNAYQGAICAVGEVLEHYDTDRRFAVWGFGGKPSPEQPVSHCFNLCRDSEEVVGVAGILEAYSQGIRSIRLAGPTIFGPVIEKASSIAKQAVDRNDRKYVVLLIITDGVITDLQESINALVHASSFPMSVLIVGVGGADFSEMEHLDGDRARLQTADKNRLSVRDIVQFVPLRDAAGAASVASMLLAELPMQFLEYMKLMKIDPPGARGAFS</sequence>
<dbReference type="OMA" id="EMAAQCV"/>
<feature type="domain" description="C2" evidence="10">
    <location>
        <begin position="152"/>
        <end position="298"/>
    </location>
</feature>
<dbReference type="EMBL" id="CM035424">
    <property type="protein sequence ID" value="KAH7351775.1"/>
    <property type="molecule type" value="Genomic_DNA"/>
</dbReference>
<dbReference type="GO" id="GO:0071277">
    <property type="term" value="P:cellular response to calcium ion"/>
    <property type="evidence" value="ECO:0007669"/>
    <property type="project" value="TreeGrafter"/>
</dbReference>
<dbReference type="Pfam" id="PF07002">
    <property type="entry name" value="Copine"/>
    <property type="match status" value="1"/>
</dbReference>
<evidence type="ECO:0000256" key="2">
    <source>
        <dbReference type="ARBA" id="ARBA00009048"/>
    </source>
</evidence>
<dbReference type="SMART" id="SM00239">
    <property type="entry name" value="C2"/>
    <property type="match status" value="2"/>
</dbReference>
<keyword evidence="3" id="KW-1003">Cell membrane</keyword>
<dbReference type="Pfam" id="PF00168">
    <property type="entry name" value="C2"/>
    <property type="match status" value="2"/>
</dbReference>
<evidence type="ECO:0000259" key="10">
    <source>
        <dbReference type="PROSITE" id="PS50004"/>
    </source>
</evidence>
<dbReference type="GO" id="GO:0005544">
    <property type="term" value="F:calcium-dependent phospholipid binding"/>
    <property type="evidence" value="ECO:0007669"/>
    <property type="project" value="InterPro"/>
</dbReference>
<dbReference type="PANTHER" id="PTHR10857">
    <property type="entry name" value="COPINE"/>
    <property type="match status" value="1"/>
</dbReference>
<dbReference type="PROSITE" id="PS50234">
    <property type="entry name" value="VWFA"/>
    <property type="match status" value="1"/>
</dbReference>
<evidence type="ECO:0000256" key="7">
    <source>
        <dbReference type="ARBA" id="ARBA00022837"/>
    </source>
</evidence>
<keyword evidence="9" id="KW-0449">Lipoprotein</keyword>
<evidence type="ECO:0000256" key="6">
    <source>
        <dbReference type="ARBA" id="ARBA00022821"/>
    </source>
</evidence>
<organism evidence="12 13">
    <name type="scientific">Ceratopteris richardii</name>
    <name type="common">Triangle waterfern</name>
    <dbReference type="NCBI Taxonomy" id="49495"/>
    <lineage>
        <taxon>Eukaryota</taxon>
        <taxon>Viridiplantae</taxon>
        <taxon>Streptophyta</taxon>
        <taxon>Embryophyta</taxon>
        <taxon>Tracheophyta</taxon>
        <taxon>Polypodiopsida</taxon>
        <taxon>Polypodiidae</taxon>
        <taxon>Polypodiales</taxon>
        <taxon>Pteridineae</taxon>
        <taxon>Pteridaceae</taxon>
        <taxon>Parkerioideae</taxon>
        <taxon>Ceratopteris</taxon>
    </lineage>
</organism>
<dbReference type="PANTHER" id="PTHR10857:SF106">
    <property type="entry name" value="C2 DOMAIN-CONTAINING PROTEIN"/>
    <property type="match status" value="1"/>
</dbReference>
<dbReference type="InterPro" id="IPR002035">
    <property type="entry name" value="VWF_A"/>
</dbReference>
<dbReference type="CDD" id="cd04048">
    <property type="entry name" value="C2A_Copine"/>
    <property type="match status" value="1"/>
</dbReference>
<feature type="domain" description="VWFA" evidence="11">
    <location>
        <begin position="358"/>
        <end position="557"/>
    </location>
</feature>
<dbReference type="GO" id="GO:0046872">
    <property type="term" value="F:metal ion binding"/>
    <property type="evidence" value="ECO:0007669"/>
    <property type="project" value="UniProtKB-KW"/>
</dbReference>
<evidence type="ECO:0000256" key="5">
    <source>
        <dbReference type="ARBA" id="ARBA00022737"/>
    </source>
</evidence>
<dbReference type="EMBL" id="CM035424">
    <property type="protein sequence ID" value="KAH7351767.1"/>
    <property type="molecule type" value="Genomic_DNA"/>
</dbReference>
<name>A0A8T2SM37_CERRI</name>
<dbReference type="SUPFAM" id="SSF53300">
    <property type="entry name" value="vWA-like"/>
    <property type="match status" value="1"/>
</dbReference>
<keyword evidence="13" id="KW-1185">Reference proteome</keyword>
<evidence type="ECO:0000256" key="4">
    <source>
        <dbReference type="ARBA" id="ARBA00022723"/>
    </source>
</evidence>
<comment type="similarity">
    <text evidence="2">Belongs to the copine family.</text>
</comment>
<dbReference type="InterPro" id="IPR036465">
    <property type="entry name" value="vWFA_dom_sf"/>
</dbReference>
<comment type="subcellular location">
    <subcellularLocation>
        <location evidence="1">Cell membrane</location>
        <topology evidence="1">Lipid-anchor</topology>
    </subcellularLocation>
</comment>